<evidence type="ECO:0000256" key="1">
    <source>
        <dbReference type="SAM" id="MobiDB-lite"/>
    </source>
</evidence>
<dbReference type="Gene3D" id="3.40.50.1820">
    <property type="entry name" value="alpha/beta hydrolase"/>
    <property type="match status" value="1"/>
</dbReference>
<feature type="region of interest" description="Disordered" evidence="1">
    <location>
        <begin position="233"/>
        <end position="258"/>
    </location>
</feature>
<keyword evidence="4" id="KW-1185">Reference proteome</keyword>
<feature type="domain" description="Serine aminopeptidase S33" evidence="2">
    <location>
        <begin position="125"/>
        <end position="233"/>
    </location>
</feature>
<proteinExistence type="predicted"/>
<dbReference type="Proteomes" id="UP000193986">
    <property type="component" value="Unassembled WGS sequence"/>
</dbReference>
<organism evidence="3 4">
    <name type="scientific">Naematelia encephala</name>
    <dbReference type="NCBI Taxonomy" id="71784"/>
    <lineage>
        <taxon>Eukaryota</taxon>
        <taxon>Fungi</taxon>
        <taxon>Dikarya</taxon>
        <taxon>Basidiomycota</taxon>
        <taxon>Agaricomycotina</taxon>
        <taxon>Tremellomycetes</taxon>
        <taxon>Tremellales</taxon>
        <taxon>Naemateliaceae</taxon>
        <taxon>Naematelia</taxon>
    </lineage>
</organism>
<evidence type="ECO:0000259" key="2">
    <source>
        <dbReference type="Pfam" id="PF12146"/>
    </source>
</evidence>
<dbReference type="STRING" id="71784.A0A1Y2AXE7"/>
<sequence length="426" mass="47833">MPLHNPLWEILEPYLVNLGLYKVTDPTYGRWALPPYPRHSILLDNPAITHTFRRVFLPPYSSFHTKAEAYDSTAITFAEDVTLTPDELATGVARGGRWIFYSTWELKEEPENGWEGGGRGRGRDLLLVHGLSDYGLRYAPHVEYFLRAGFRVILPDLPSYGRSTGINSYIPSLLLLPAAVHAVLSDVVSSDLAKGREQRKVFLSGASMGGWTVLYYCLKYPPTSSALDIVATAEDHDDSPPPGGQGKGYRNAERPRDAEKVRPSIAGAYVMCPMVEAAKNSRPSAVIEYIAKAIVYFAGSLPLAKAVRGNVSDDPRVEEEFFEDPLCYHGYLRVGTGLSLLDGMLELQRRAEEIDIPIRLVHGSADRATSHVGTLKLFDRLPNEDKEVEVFEGYEHVMLKVGRDEQDDQKRQRVLEDWRNWLLKRC</sequence>
<reference evidence="3 4" key="1">
    <citation type="submission" date="2016-07" db="EMBL/GenBank/DDBJ databases">
        <title>Pervasive Adenine N6-methylation of Active Genes in Fungi.</title>
        <authorList>
            <consortium name="DOE Joint Genome Institute"/>
            <person name="Mondo S.J."/>
            <person name="Dannebaum R.O."/>
            <person name="Kuo R.C."/>
            <person name="Labutti K."/>
            <person name="Haridas S."/>
            <person name="Kuo A."/>
            <person name="Salamov A."/>
            <person name="Ahrendt S.R."/>
            <person name="Lipzen A."/>
            <person name="Sullivan W."/>
            <person name="Andreopoulos W.B."/>
            <person name="Clum A."/>
            <person name="Lindquist E."/>
            <person name="Daum C."/>
            <person name="Ramamoorthy G.K."/>
            <person name="Gryganskyi A."/>
            <person name="Culley D."/>
            <person name="Magnuson J.K."/>
            <person name="James T.Y."/>
            <person name="O'Malley M.A."/>
            <person name="Stajich J.E."/>
            <person name="Spatafora J.W."/>
            <person name="Visel A."/>
            <person name="Grigoriev I.V."/>
        </authorList>
    </citation>
    <scope>NUCLEOTIDE SEQUENCE [LARGE SCALE GENOMIC DNA]</scope>
    <source>
        <strain evidence="3 4">68-887.2</strain>
    </source>
</reference>
<protein>
    <submittedName>
        <fullName evidence="3">Lysophospholipase</fullName>
    </submittedName>
</protein>
<dbReference type="InterPro" id="IPR029058">
    <property type="entry name" value="AB_hydrolase_fold"/>
</dbReference>
<evidence type="ECO:0000313" key="4">
    <source>
        <dbReference type="Proteomes" id="UP000193986"/>
    </source>
</evidence>
<dbReference type="AlphaFoldDB" id="A0A1Y2AXE7"/>
<dbReference type="OrthoDB" id="10249433at2759"/>
<accession>A0A1Y2AXE7</accession>
<dbReference type="Pfam" id="PF12146">
    <property type="entry name" value="Hydrolase_4"/>
    <property type="match status" value="2"/>
</dbReference>
<dbReference type="InParanoid" id="A0A1Y2AXE7"/>
<name>A0A1Y2AXE7_9TREE</name>
<dbReference type="SUPFAM" id="SSF53474">
    <property type="entry name" value="alpha/beta-Hydrolases"/>
    <property type="match status" value="1"/>
</dbReference>
<comment type="caution">
    <text evidence="3">The sequence shown here is derived from an EMBL/GenBank/DDBJ whole genome shotgun (WGS) entry which is preliminary data.</text>
</comment>
<gene>
    <name evidence="3" type="ORF">BCR39DRAFT_538637</name>
</gene>
<evidence type="ECO:0000313" key="3">
    <source>
        <dbReference type="EMBL" id="ORY27166.1"/>
    </source>
</evidence>
<dbReference type="InterPro" id="IPR022742">
    <property type="entry name" value="Hydrolase_4"/>
</dbReference>
<dbReference type="PANTHER" id="PTHR11614">
    <property type="entry name" value="PHOSPHOLIPASE-RELATED"/>
    <property type="match status" value="1"/>
</dbReference>
<feature type="domain" description="Serine aminopeptidase S33" evidence="2">
    <location>
        <begin position="262"/>
        <end position="399"/>
    </location>
</feature>
<dbReference type="InterPro" id="IPR051044">
    <property type="entry name" value="MAG_DAG_Lipase"/>
</dbReference>
<dbReference type="EMBL" id="MCFC01000040">
    <property type="protein sequence ID" value="ORY27166.1"/>
    <property type="molecule type" value="Genomic_DNA"/>
</dbReference>